<dbReference type="EnsemblMetazoa" id="PPA07512.1">
    <property type="protein sequence ID" value="PPA07512.1"/>
    <property type="gene ID" value="WBGene00097066"/>
</dbReference>
<feature type="compositionally biased region" description="Low complexity" evidence="1">
    <location>
        <begin position="106"/>
        <end position="127"/>
    </location>
</feature>
<feature type="region of interest" description="Disordered" evidence="1">
    <location>
        <begin position="100"/>
        <end position="130"/>
    </location>
</feature>
<evidence type="ECO:0000313" key="3">
    <source>
        <dbReference type="Proteomes" id="UP000005239"/>
    </source>
</evidence>
<protein>
    <submittedName>
        <fullName evidence="2">Uncharacterized protein</fullName>
    </submittedName>
</protein>
<feature type="compositionally biased region" description="Basic and acidic residues" evidence="1">
    <location>
        <begin position="16"/>
        <end position="44"/>
    </location>
</feature>
<feature type="compositionally biased region" description="Pro residues" evidence="1">
    <location>
        <begin position="1"/>
        <end position="12"/>
    </location>
</feature>
<evidence type="ECO:0000256" key="1">
    <source>
        <dbReference type="SAM" id="MobiDB-lite"/>
    </source>
</evidence>
<dbReference type="Proteomes" id="UP000005239">
    <property type="component" value="Unassembled WGS sequence"/>
</dbReference>
<reference evidence="2" key="2">
    <citation type="submission" date="2022-06" db="UniProtKB">
        <authorList>
            <consortium name="EnsemblMetazoa"/>
        </authorList>
    </citation>
    <scope>IDENTIFICATION</scope>
    <source>
        <strain evidence="2">PS312</strain>
    </source>
</reference>
<accession>A0A2A6CUK3</accession>
<keyword evidence="3" id="KW-1185">Reference proteome</keyword>
<reference evidence="3" key="1">
    <citation type="journal article" date="2008" name="Nat. Genet.">
        <title>The Pristionchus pacificus genome provides a unique perspective on nematode lifestyle and parasitism.</title>
        <authorList>
            <person name="Dieterich C."/>
            <person name="Clifton S.W."/>
            <person name="Schuster L.N."/>
            <person name="Chinwalla A."/>
            <person name="Delehaunty K."/>
            <person name="Dinkelacker I."/>
            <person name="Fulton L."/>
            <person name="Fulton R."/>
            <person name="Godfrey J."/>
            <person name="Minx P."/>
            <person name="Mitreva M."/>
            <person name="Roeseler W."/>
            <person name="Tian H."/>
            <person name="Witte H."/>
            <person name="Yang S.P."/>
            <person name="Wilson R.K."/>
            <person name="Sommer R.J."/>
        </authorList>
    </citation>
    <scope>NUCLEOTIDE SEQUENCE [LARGE SCALE GENOMIC DNA]</scope>
    <source>
        <strain evidence="3">PS312</strain>
    </source>
</reference>
<accession>A0A8R1U7W6</accession>
<proteinExistence type="predicted"/>
<feature type="region of interest" description="Disordered" evidence="1">
    <location>
        <begin position="1"/>
        <end position="69"/>
    </location>
</feature>
<organism evidence="2 3">
    <name type="scientific">Pristionchus pacificus</name>
    <name type="common">Parasitic nematode worm</name>
    <dbReference type="NCBI Taxonomy" id="54126"/>
    <lineage>
        <taxon>Eukaryota</taxon>
        <taxon>Metazoa</taxon>
        <taxon>Ecdysozoa</taxon>
        <taxon>Nematoda</taxon>
        <taxon>Chromadorea</taxon>
        <taxon>Rhabditida</taxon>
        <taxon>Rhabditina</taxon>
        <taxon>Diplogasteromorpha</taxon>
        <taxon>Diplogasteroidea</taxon>
        <taxon>Neodiplogasteridae</taxon>
        <taxon>Pristionchus</taxon>
    </lineage>
</organism>
<name>A0A2A6CUK3_PRIPA</name>
<evidence type="ECO:0000313" key="2">
    <source>
        <dbReference type="EnsemblMetazoa" id="PPA07512.1"/>
    </source>
</evidence>
<dbReference type="AlphaFoldDB" id="A0A2A6CUK3"/>
<gene>
    <name evidence="2" type="primary">WBGene00097066</name>
</gene>
<sequence>MMLYLIPPPPLSPRVDGLELKEEDKEMIQPQGEKKSDSPDGERRGRGKKKEWKGVVTDDSDRSLYSQRDGKSPVKIRFSTVDDYWFIAKKASLAMDFVFGNEDSSSDSSSNKSSKSSFPSSSSIPLSDQLDQPVRTKRILLRRDSLSVWKN</sequence>